<gene>
    <name evidence="1" type="ORF">BO70DRAFT_350623</name>
</gene>
<dbReference type="GeneID" id="37063939"/>
<dbReference type="OrthoDB" id="539213at2759"/>
<dbReference type="EMBL" id="MSFL01000005">
    <property type="protein sequence ID" value="PWY88234.1"/>
    <property type="molecule type" value="Genomic_DNA"/>
</dbReference>
<dbReference type="SUPFAM" id="SSF48403">
    <property type="entry name" value="Ankyrin repeat"/>
    <property type="match status" value="1"/>
</dbReference>
<dbReference type="InterPro" id="IPR036770">
    <property type="entry name" value="Ankyrin_rpt-contain_sf"/>
</dbReference>
<dbReference type="Proteomes" id="UP000247233">
    <property type="component" value="Unassembled WGS sequence"/>
</dbReference>
<evidence type="ECO:0008006" key="3">
    <source>
        <dbReference type="Google" id="ProtNLM"/>
    </source>
</evidence>
<protein>
    <recommendedName>
        <fullName evidence="3">Ankyrin</fullName>
    </recommendedName>
</protein>
<dbReference type="VEuPathDB" id="FungiDB:BO70DRAFT_350623"/>
<accession>A0A317WP17</accession>
<name>A0A317WP17_9EURO</name>
<dbReference type="STRING" id="1448321.A0A317WP17"/>
<evidence type="ECO:0000313" key="2">
    <source>
        <dbReference type="Proteomes" id="UP000247233"/>
    </source>
</evidence>
<proteinExistence type="predicted"/>
<keyword evidence="2" id="KW-1185">Reference proteome</keyword>
<reference evidence="1 2" key="1">
    <citation type="submission" date="2016-12" db="EMBL/GenBank/DDBJ databases">
        <title>The genomes of Aspergillus section Nigri reveals drivers in fungal speciation.</title>
        <authorList>
            <consortium name="DOE Joint Genome Institute"/>
            <person name="Vesth T.C."/>
            <person name="Nybo J."/>
            <person name="Theobald S."/>
            <person name="Brandl J."/>
            <person name="Frisvad J.C."/>
            <person name="Nielsen K.F."/>
            <person name="Lyhne E.K."/>
            <person name="Kogle M.E."/>
            <person name="Kuo A."/>
            <person name="Riley R."/>
            <person name="Clum A."/>
            <person name="Nolan M."/>
            <person name="Lipzen A."/>
            <person name="Salamov A."/>
            <person name="Henrissat B."/>
            <person name="Wiebenga A."/>
            <person name="De Vries R.P."/>
            <person name="Grigoriev I.V."/>
            <person name="Mortensen U.H."/>
            <person name="Andersen M.R."/>
            <person name="Baker S.E."/>
        </authorList>
    </citation>
    <scope>NUCLEOTIDE SEQUENCE [LARGE SCALE GENOMIC DNA]</scope>
    <source>
        <strain evidence="1 2">CBS 117.55</strain>
    </source>
</reference>
<organism evidence="1 2">
    <name type="scientific">Aspergillus heteromorphus CBS 117.55</name>
    <dbReference type="NCBI Taxonomy" id="1448321"/>
    <lineage>
        <taxon>Eukaryota</taxon>
        <taxon>Fungi</taxon>
        <taxon>Dikarya</taxon>
        <taxon>Ascomycota</taxon>
        <taxon>Pezizomycotina</taxon>
        <taxon>Eurotiomycetes</taxon>
        <taxon>Eurotiomycetidae</taxon>
        <taxon>Eurotiales</taxon>
        <taxon>Aspergillaceae</taxon>
        <taxon>Aspergillus</taxon>
        <taxon>Aspergillus subgen. Circumdati</taxon>
    </lineage>
</organism>
<dbReference type="RefSeq" id="XP_025401770.1">
    <property type="nucleotide sequence ID" value="XM_025541702.1"/>
</dbReference>
<dbReference type="SMART" id="SM00248">
    <property type="entry name" value="ANK"/>
    <property type="match status" value="4"/>
</dbReference>
<dbReference type="AlphaFoldDB" id="A0A317WP17"/>
<dbReference type="InterPro" id="IPR002110">
    <property type="entry name" value="Ankyrin_rpt"/>
</dbReference>
<sequence length="413" mass="46903">MDGPSLVTHEDRVGNWPIELCYHIENCLGHRMSEAADTDYIDFHDLMKERAKAKAHREHEAVSLEERVCDIFRRSYGEGNTGLTKCLFCPREGPALGMVDERVVHAIKNGDLESLRAFLDHPTKDRNKGYLEGGCSANSLSWSGFPLITLAVLHSQQACIDILLDYGADVNKRSWWNDGLPLDYIIPYWAGNTHFTGADILWVMLTSEARFTYMNAFNSLCAIPERMHALRAAVAHGTNLRALRGNDGMTVLQAVYKDFVYFEDIVEYVEEAVPDLMYLKDLRGRSVMWYVACSGNGEKAREILTMHRAIQVEGWEKEMFVASIATGNVYAAKYCLENENFPIKEFHENCEFKDSPLGMALLGGHGGIMRLLLNHPEFIVPEASKRDALEYASTDVWAYQYINRLRRLRTEDA</sequence>
<evidence type="ECO:0000313" key="1">
    <source>
        <dbReference type="EMBL" id="PWY88234.1"/>
    </source>
</evidence>
<comment type="caution">
    <text evidence="1">The sequence shown here is derived from an EMBL/GenBank/DDBJ whole genome shotgun (WGS) entry which is preliminary data.</text>
</comment>
<dbReference type="Gene3D" id="1.25.40.20">
    <property type="entry name" value="Ankyrin repeat-containing domain"/>
    <property type="match status" value="2"/>
</dbReference>